<dbReference type="CDD" id="cd19499">
    <property type="entry name" value="RecA-like_ClpB_Hsp104-like"/>
    <property type="match status" value="1"/>
</dbReference>
<dbReference type="GO" id="GO:0034605">
    <property type="term" value="P:cellular response to heat"/>
    <property type="evidence" value="ECO:0007669"/>
    <property type="project" value="TreeGrafter"/>
</dbReference>
<dbReference type="InterPro" id="IPR001270">
    <property type="entry name" value="ClpA/B"/>
</dbReference>
<dbReference type="KEGG" id="lrug:AB8B22_07270"/>
<reference evidence="5" key="1">
    <citation type="submission" date="2024-07" db="EMBL/GenBank/DDBJ databases">
        <authorList>
            <person name="Li X.-J."/>
            <person name="Wang X."/>
        </authorList>
    </citation>
    <scope>NUCLEOTIDE SEQUENCE</scope>
    <source>
        <strain evidence="5">HSP-334</strain>
    </source>
</reference>
<dbReference type="SUPFAM" id="SSF52540">
    <property type="entry name" value="P-loop containing nucleoside triphosphate hydrolases"/>
    <property type="match status" value="1"/>
</dbReference>
<organism evidence="5">
    <name type="scientific">Leptotrichia rugosa</name>
    <dbReference type="NCBI Taxonomy" id="3239302"/>
    <lineage>
        <taxon>Bacteria</taxon>
        <taxon>Fusobacteriati</taxon>
        <taxon>Fusobacteriota</taxon>
        <taxon>Fusobacteriia</taxon>
        <taxon>Fusobacteriales</taxon>
        <taxon>Leptotrichiaceae</taxon>
        <taxon>Leptotrichia</taxon>
    </lineage>
</organism>
<evidence type="ECO:0000259" key="4">
    <source>
        <dbReference type="SMART" id="SM00382"/>
    </source>
</evidence>
<dbReference type="InterPro" id="IPR050130">
    <property type="entry name" value="ClpA_ClpB"/>
</dbReference>
<accession>A0AB39VE84</accession>
<dbReference type="RefSeq" id="WP_369710611.1">
    <property type="nucleotide sequence ID" value="NZ_CP165644.1"/>
</dbReference>
<dbReference type="PANTHER" id="PTHR11638:SF18">
    <property type="entry name" value="HEAT SHOCK PROTEIN 104"/>
    <property type="match status" value="1"/>
</dbReference>
<evidence type="ECO:0000256" key="2">
    <source>
        <dbReference type="ARBA" id="ARBA00022840"/>
    </source>
</evidence>
<dbReference type="AlphaFoldDB" id="A0AB39VE84"/>
<keyword evidence="1" id="KW-0547">Nucleotide-binding</keyword>
<name>A0AB39VE84_9FUSO</name>
<dbReference type="Gene3D" id="3.40.50.300">
    <property type="entry name" value="P-loop containing nucleotide triphosphate hydrolases"/>
    <property type="match status" value="1"/>
</dbReference>
<dbReference type="SMART" id="SM00382">
    <property type="entry name" value="AAA"/>
    <property type="match status" value="1"/>
</dbReference>
<dbReference type="EMBL" id="CP165644">
    <property type="protein sequence ID" value="XDU66216.1"/>
    <property type="molecule type" value="Genomic_DNA"/>
</dbReference>
<evidence type="ECO:0000256" key="1">
    <source>
        <dbReference type="ARBA" id="ARBA00022741"/>
    </source>
</evidence>
<feature type="coiled-coil region" evidence="3">
    <location>
        <begin position="489"/>
        <end position="523"/>
    </location>
</feature>
<dbReference type="InterPro" id="IPR003959">
    <property type="entry name" value="ATPase_AAA_core"/>
</dbReference>
<dbReference type="GO" id="GO:0005524">
    <property type="term" value="F:ATP binding"/>
    <property type="evidence" value="ECO:0007669"/>
    <property type="project" value="UniProtKB-KW"/>
</dbReference>
<keyword evidence="2" id="KW-0067">ATP-binding</keyword>
<evidence type="ECO:0000256" key="3">
    <source>
        <dbReference type="SAM" id="Coils"/>
    </source>
</evidence>
<protein>
    <submittedName>
        <fullName evidence="5">AAA family ATPase</fullName>
    </submittedName>
</protein>
<dbReference type="InterPro" id="IPR003593">
    <property type="entry name" value="AAA+_ATPase"/>
</dbReference>
<dbReference type="GO" id="GO:0005737">
    <property type="term" value="C:cytoplasm"/>
    <property type="evidence" value="ECO:0007669"/>
    <property type="project" value="TreeGrafter"/>
</dbReference>
<keyword evidence="3" id="KW-0175">Coiled coil</keyword>
<dbReference type="PANTHER" id="PTHR11638">
    <property type="entry name" value="ATP-DEPENDENT CLP PROTEASE"/>
    <property type="match status" value="1"/>
</dbReference>
<dbReference type="PRINTS" id="PR00300">
    <property type="entry name" value="CLPPROTEASEA"/>
</dbReference>
<gene>
    <name evidence="5" type="ORF">AB8B22_07270</name>
</gene>
<dbReference type="InterPro" id="IPR027417">
    <property type="entry name" value="P-loop_NTPase"/>
</dbReference>
<proteinExistence type="predicted"/>
<dbReference type="GO" id="GO:0016887">
    <property type="term" value="F:ATP hydrolysis activity"/>
    <property type="evidence" value="ECO:0007669"/>
    <property type="project" value="InterPro"/>
</dbReference>
<dbReference type="Pfam" id="PF07724">
    <property type="entry name" value="AAA_2"/>
    <property type="match status" value="1"/>
</dbReference>
<evidence type="ECO:0000313" key="5">
    <source>
        <dbReference type="EMBL" id="XDU66216.1"/>
    </source>
</evidence>
<feature type="domain" description="AAA+ ATPase" evidence="4">
    <location>
        <begin position="308"/>
        <end position="445"/>
    </location>
</feature>
<sequence>MIEKSRWIEKFESELERKKVFCLYGSIDDDYFYKESTCDINEFFEKKFGDDKFIFFGTDYFEKMIESEEQQDEENEINSLSNGVFLNTRVDFLKNVQKLENSSEKNIIIKDPRLFFGDSSCYDYSYTLRYFLEYINSEKNDRKIIFICENLGDFPEKLTVNNPYVSTIYIDYPEEDERETYIKDFLKFFYHREKSGQESSFIKEDFNIFLKITGKRKLKEIANIFKKSVKTKTIYDPSKSIKEMVNDYDFGEKKSPWVNLKNSTIKRLETKLKKRVKGQDEAIEFVKKVVYRAKLNLNGVMQPYSTKPTGVMFFTGPSGVGKTELAKVLTECIFGDESAFKRFDMSEYKSPESINKLIGSDPGYVGYNEGGQLTNWIMSNPYSVILFDEIDKANVKIWDTFLQILEDGRLTDNKGNTGYFTESIIIFTSNIGNAEFDEQSEKNPRKYYLDALNRYFEKEVGRVEILNRFGNNKVVFNHISEDVFEEIIENRLKMVIENIKKRIKNLKLEIENMEEMKQFFLKKLDDSKKFGARLVNTLIETYFINEFSIFFTEKNNKENEIMAFIKNEKVEFRC</sequence>